<accession>A0AAQ4ERK6</accession>
<gene>
    <name evidence="1" type="ORF">V5799_029387</name>
</gene>
<dbReference type="EMBL" id="JARKHS020012040">
    <property type="protein sequence ID" value="KAK8777268.1"/>
    <property type="molecule type" value="Genomic_DNA"/>
</dbReference>
<name>A0AAQ4ERK6_AMBAM</name>
<keyword evidence="2" id="KW-1185">Reference proteome</keyword>
<sequence length="98" mass="10818">MQYNTEAECASLCKGPNAIFLGCFAPGSGDACPVDVIRKPYFAFHHSDGRMRCHSADISTINQHRCFDEKRRSVLTTNAQITVVITYELACVSSTTLE</sequence>
<proteinExistence type="predicted"/>
<dbReference type="Proteomes" id="UP001321473">
    <property type="component" value="Unassembled WGS sequence"/>
</dbReference>
<comment type="caution">
    <text evidence="1">The sequence shown here is derived from an EMBL/GenBank/DDBJ whole genome shotgun (WGS) entry which is preliminary data.</text>
</comment>
<evidence type="ECO:0000313" key="1">
    <source>
        <dbReference type="EMBL" id="KAK8777268.1"/>
    </source>
</evidence>
<evidence type="ECO:0000313" key="2">
    <source>
        <dbReference type="Proteomes" id="UP001321473"/>
    </source>
</evidence>
<reference evidence="1 2" key="1">
    <citation type="journal article" date="2023" name="Arcadia Sci">
        <title>De novo assembly of a long-read Amblyomma americanum tick genome.</title>
        <authorList>
            <person name="Chou S."/>
            <person name="Poskanzer K.E."/>
            <person name="Rollins M."/>
            <person name="Thuy-Boun P.S."/>
        </authorList>
    </citation>
    <scope>NUCLEOTIDE SEQUENCE [LARGE SCALE GENOMIC DNA]</scope>
    <source>
        <strain evidence="1">F_SG_1</strain>
        <tissue evidence="1">Salivary glands</tissue>
    </source>
</reference>
<dbReference type="AlphaFoldDB" id="A0AAQ4ERK6"/>
<organism evidence="1 2">
    <name type="scientific">Amblyomma americanum</name>
    <name type="common">Lone star tick</name>
    <dbReference type="NCBI Taxonomy" id="6943"/>
    <lineage>
        <taxon>Eukaryota</taxon>
        <taxon>Metazoa</taxon>
        <taxon>Ecdysozoa</taxon>
        <taxon>Arthropoda</taxon>
        <taxon>Chelicerata</taxon>
        <taxon>Arachnida</taxon>
        <taxon>Acari</taxon>
        <taxon>Parasitiformes</taxon>
        <taxon>Ixodida</taxon>
        <taxon>Ixodoidea</taxon>
        <taxon>Ixodidae</taxon>
        <taxon>Amblyomminae</taxon>
        <taxon>Amblyomma</taxon>
    </lineage>
</organism>
<protein>
    <submittedName>
        <fullName evidence="1">Uncharacterized protein</fullName>
    </submittedName>
</protein>